<evidence type="ECO:0000313" key="2">
    <source>
        <dbReference type="EMBL" id="KAG0562878.1"/>
    </source>
</evidence>
<feature type="chain" id="PRO_5035715320" description="ATP synthase F0 subunit 8" evidence="1">
    <location>
        <begin position="27"/>
        <end position="52"/>
    </location>
</feature>
<keyword evidence="3" id="KW-1185">Reference proteome</keyword>
<gene>
    <name evidence="2" type="ORF">KC19_9G178900</name>
</gene>
<accession>A0A8T0GYS2</accession>
<evidence type="ECO:0008006" key="4">
    <source>
        <dbReference type="Google" id="ProtNLM"/>
    </source>
</evidence>
<evidence type="ECO:0000256" key="1">
    <source>
        <dbReference type="SAM" id="SignalP"/>
    </source>
</evidence>
<name>A0A8T0GYS2_CERPU</name>
<reference evidence="2" key="1">
    <citation type="submission" date="2020-06" db="EMBL/GenBank/DDBJ databases">
        <title>WGS assembly of Ceratodon purpureus strain R40.</title>
        <authorList>
            <person name="Carey S.B."/>
            <person name="Jenkins J."/>
            <person name="Shu S."/>
            <person name="Lovell J.T."/>
            <person name="Sreedasyam A."/>
            <person name="Maumus F."/>
            <person name="Tiley G.P."/>
            <person name="Fernandez-Pozo N."/>
            <person name="Barry K."/>
            <person name="Chen C."/>
            <person name="Wang M."/>
            <person name="Lipzen A."/>
            <person name="Daum C."/>
            <person name="Saski C.A."/>
            <person name="Payton A.C."/>
            <person name="Mcbreen J.C."/>
            <person name="Conrad R.E."/>
            <person name="Kollar L.M."/>
            <person name="Olsson S."/>
            <person name="Huttunen S."/>
            <person name="Landis J.B."/>
            <person name="Wickett N.J."/>
            <person name="Johnson M.G."/>
            <person name="Rensing S.A."/>
            <person name="Grimwood J."/>
            <person name="Schmutz J."/>
            <person name="Mcdaniel S.F."/>
        </authorList>
    </citation>
    <scope>NUCLEOTIDE SEQUENCE</scope>
    <source>
        <strain evidence="2">R40</strain>
    </source>
</reference>
<protein>
    <recommendedName>
        <fullName evidence="4">ATP synthase F0 subunit 8</fullName>
    </recommendedName>
</protein>
<sequence length="52" mass="6419">MFWKLMPTYWLLTIVLITIFKQFGESWDNPSFELIMKLCIDLRYWAMLKETL</sequence>
<feature type="signal peptide" evidence="1">
    <location>
        <begin position="1"/>
        <end position="26"/>
    </location>
</feature>
<keyword evidence="1" id="KW-0732">Signal</keyword>
<dbReference type="EMBL" id="CM026430">
    <property type="protein sequence ID" value="KAG0562878.1"/>
    <property type="molecule type" value="Genomic_DNA"/>
</dbReference>
<proteinExistence type="predicted"/>
<organism evidence="2 3">
    <name type="scientific">Ceratodon purpureus</name>
    <name type="common">Fire moss</name>
    <name type="synonym">Dicranum purpureum</name>
    <dbReference type="NCBI Taxonomy" id="3225"/>
    <lineage>
        <taxon>Eukaryota</taxon>
        <taxon>Viridiplantae</taxon>
        <taxon>Streptophyta</taxon>
        <taxon>Embryophyta</taxon>
        <taxon>Bryophyta</taxon>
        <taxon>Bryophytina</taxon>
        <taxon>Bryopsida</taxon>
        <taxon>Dicranidae</taxon>
        <taxon>Pseudoditrichales</taxon>
        <taxon>Ditrichaceae</taxon>
        <taxon>Ceratodon</taxon>
    </lineage>
</organism>
<comment type="caution">
    <text evidence="2">The sequence shown here is derived from an EMBL/GenBank/DDBJ whole genome shotgun (WGS) entry which is preliminary data.</text>
</comment>
<dbReference type="Proteomes" id="UP000822688">
    <property type="component" value="Chromosome 9"/>
</dbReference>
<evidence type="ECO:0000313" key="3">
    <source>
        <dbReference type="Proteomes" id="UP000822688"/>
    </source>
</evidence>
<dbReference type="AlphaFoldDB" id="A0A8T0GYS2"/>